<sequence>MHVDEQYGRRLGAQLREELDDVHAAPDIVSILRRQRSRRAWRIRAAIATPIATAAAIAIVSSLTGPGPQPDGSSNDSVQLQNVAYIKAQTTRALSQATNYVIYSETVYSGGRIEQWNDPATQRYRNDVYSVDYDSFPVGPDGQVQVPSNPGPPVLFQSHSASGPFSKRDVVSVDYKSKTWHRDHETNAPPPGALDVTDPDSVEKAINNGRFEVLGDDVVNGVATLHLRISPSGGTGPAMNPADHASARGDGIDLWVDEKTFLAVQSAKIVETKKGPVTTTTYTWLPRTDENLARLVLIGPPGFTQEH</sequence>
<dbReference type="RefSeq" id="WP_088994633.1">
    <property type="nucleotide sequence ID" value="NZ_LT607750.1"/>
</dbReference>
<evidence type="ECO:0000313" key="4">
    <source>
        <dbReference type="Proteomes" id="UP000198217"/>
    </source>
</evidence>
<organism evidence="3 4">
    <name type="scientific">Micromonospora echinaurantiaca</name>
    <dbReference type="NCBI Taxonomy" id="47857"/>
    <lineage>
        <taxon>Bacteria</taxon>
        <taxon>Bacillati</taxon>
        <taxon>Actinomycetota</taxon>
        <taxon>Actinomycetes</taxon>
        <taxon>Micromonosporales</taxon>
        <taxon>Micromonosporaceae</taxon>
        <taxon>Micromonospora</taxon>
    </lineage>
</organism>
<evidence type="ECO:0000256" key="2">
    <source>
        <dbReference type="SAM" id="Phobius"/>
    </source>
</evidence>
<feature type="region of interest" description="Disordered" evidence="1">
    <location>
        <begin position="146"/>
        <end position="167"/>
    </location>
</feature>
<dbReference type="AlphaFoldDB" id="A0A1C5IIP0"/>
<name>A0A1C5IIP0_9ACTN</name>
<keyword evidence="4" id="KW-1185">Reference proteome</keyword>
<protein>
    <submittedName>
        <fullName evidence="3">Uncharacterized protein</fullName>
    </submittedName>
</protein>
<feature type="transmembrane region" description="Helical" evidence="2">
    <location>
        <begin position="43"/>
        <end position="63"/>
    </location>
</feature>
<keyword evidence="2" id="KW-1133">Transmembrane helix</keyword>
<feature type="region of interest" description="Disordered" evidence="1">
    <location>
        <begin position="180"/>
        <end position="199"/>
    </location>
</feature>
<dbReference type="Proteomes" id="UP000198217">
    <property type="component" value="Chromosome I"/>
</dbReference>
<reference evidence="3 4" key="1">
    <citation type="submission" date="2016-06" db="EMBL/GenBank/DDBJ databases">
        <authorList>
            <person name="Kjaerup R.B."/>
            <person name="Dalgaard T.S."/>
            <person name="Juul-Madsen H.R."/>
        </authorList>
    </citation>
    <scope>NUCLEOTIDE SEQUENCE [LARGE SCALE GENOMIC DNA]</scope>
    <source>
        <strain evidence="3 4">DSM 43904</strain>
    </source>
</reference>
<gene>
    <name evidence="3" type="ORF">GA0070609_3387</name>
</gene>
<keyword evidence="2" id="KW-0812">Transmembrane</keyword>
<dbReference type="EMBL" id="LT607750">
    <property type="protein sequence ID" value="SCG57953.1"/>
    <property type="molecule type" value="Genomic_DNA"/>
</dbReference>
<accession>A0A1C5IIP0</accession>
<keyword evidence="2" id="KW-0472">Membrane</keyword>
<evidence type="ECO:0000313" key="3">
    <source>
        <dbReference type="EMBL" id="SCG57953.1"/>
    </source>
</evidence>
<proteinExistence type="predicted"/>
<evidence type="ECO:0000256" key="1">
    <source>
        <dbReference type="SAM" id="MobiDB-lite"/>
    </source>
</evidence>